<dbReference type="PANTHER" id="PTHR10632">
    <property type="entry name" value="SULFIDE:QUINONE OXIDOREDUCTASE"/>
    <property type="match status" value="1"/>
</dbReference>
<protein>
    <submittedName>
        <fullName evidence="3">NAD(P)/FAD-dependent oxidoreductase</fullName>
    </submittedName>
</protein>
<evidence type="ECO:0000313" key="4">
    <source>
        <dbReference type="Proteomes" id="UP000325302"/>
    </source>
</evidence>
<feature type="domain" description="FAD/NAD(P)-binding" evidence="2">
    <location>
        <begin position="46"/>
        <end position="183"/>
    </location>
</feature>
<dbReference type="InterPro" id="IPR015904">
    <property type="entry name" value="Sulphide_quinone_reductase"/>
</dbReference>
<dbReference type="PANTHER" id="PTHR10632:SF2">
    <property type="entry name" value="SULFIDE:QUINONE OXIDOREDUCTASE, MITOCHONDRIAL"/>
    <property type="match status" value="1"/>
</dbReference>
<dbReference type="SUPFAM" id="SSF51905">
    <property type="entry name" value="FAD/NAD(P)-binding domain"/>
    <property type="match status" value="2"/>
</dbReference>
<proteinExistence type="predicted"/>
<dbReference type="RefSeq" id="WP_149389816.1">
    <property type="nucleotide sequence ID" value="NZ_SMRS01000001.1"/>
</dbReference>
<dbReference type="AlphaFoldDB" id="A0A5A9W751"/>
<gene>
    <name evidence="3" type="ORF">E1H14_02275</name>
</gene>
<dbReference type="GO" id="GO:0070224">
    <property type="term" value="F:sulfide:quinone oxidoreductase activity"/>
    <property type="evidence" value="ECO:0007669"/>
    <property type="project" value="TreeGrafter"/>
</dbReference>
<keyword evidence="1" id="KW-0732">Signal</keyword>
<dbReference type="OrthoDB" id="9802771at2"/>
<accession>A0A5A9W751</accession>
<dbReference type="EMBL" id="SMRS01000001">
    <property type="protein sequence ID" value="KAA0876566.1"/>
    <property type="molecule type" value="Genomic_DNA"/>
</dbReference>
<evidence type="ECO:0000259" key="2">
    <source>
        <dbReference type="Pfam" id="PF07992"/>
    </source>
</evidence>
<dbReference type="Gene3D" id="3.50.50.100">
    <property type="match status" value="1"/>
</dbReference>
<dbReference type="InterPro" id="IPR023753">
    <property type="entry name" value="FAD/NAD-binding_dom"/>
</dbReference>
<feature type="chain" id="PRO_5022683546" evidence="1">
    <location>
        <begin position="39"/>
        <end position="445"/>
    </location>
</feature>
<evidence type="ECO:0000256" key="1">
    <source>
        <dbReference type="SAM" id="SignalP"/>
    </source>
</evidence>
<organism evidence="3 4">
    <name type="scientific">Nitrincola tapanii</name>
    <dbReference type="NCBI Taxonomy" id="1708751"/>
    <lineage>
        <taxon>Bacteria</taxon>
        <taxon>Pseudomonadati</taxon>
        <taxon>Pseudomonadota</taxon>
        <taxon>Gammaproteobacteria</taxon>
        <taxon>Oceanospirillales</taxon>
        <taxon>Oceanospirillaceae</taxon>
        <taxon>Nitrincola</taxon>
    </lineage>
</organism>
<dbReference type="GO" id="GO:0071949">
    <property type="term" value="F:FAD binding"/>
    <property type="evidence" value="ECO:0007669"/>
    <property type="project" value="TreeGrafter"/>
</dbReference>
<dbReference type="GO" id="GO:0070221">
    <property type="term" value="P:sulfide oxidation, using sulfide:quinone oxidoreductase"/>
    <property type="evidence" value="ECO:0007669"/>
    <property type="project" value="TreeGrafter"/>
</dbReference>
<dbReference type="InterPro" id="IPR006311">
    <property type="entry name" value="TAT_signal"/>
</dbReference>
<comment type="caution">
    <text evidence="3">The sequence shown here is derived from an EMBL/GenBank/DDBJ whole genome shotgun (WGS) entry which is preliminary data.</text>
</comment>
<dbReference type="PROSITE" id="PS51318">
    <property type="entry name" value="TAT"/>
    <property type="match status" value="1"/>
</dbReference>
<feature type="signal peptide" evidence="1">
    <location>
        <begin position="1"/>
        <end position="38"/>
    </location>
</feature>
<name>A0A5A9W751_9GAMM</name>
<keyword evidence="4" id="KW-1185">Reference proteome</keyword>
<reference evidence="3 4" key="1">
    <citation type="submission" date="2019-03" db="EMBL/GenBank/DDBJ databases">
        <title>Nitrincola sp. nov. isolated from an Indian soda lake.</title>
        <authorList>
            <person name="Joshi A."/>
            <person name="Thite S.V."/>
            <person name="Joseph N."/>
            <person name="Dhotre D."/>
            <person name="Moorthy M."/>
            <person name="Shouche Y.S."/>
        </authorList>
    </citation>
    <scope>NUCLEOTIDE SEQUENCE [LARGE SCALE GENOMIC DNA]</scope>
    <source>
        <strain evidence="3 4">MEB193</strain>
    </source>
</reference>
<sequence length="445" mass="49291">MSKHTPDLTNLRRRDLLKLGLGAAAATPLLGLAGNASANSISTNAHIVISGAGAGGTAMANRLSRSLKGARITVIDSREEHHYQPGWTLVASGVWNKNQTISKTAEWLPGSVNWVRALVTEYDPENNQVRLNNGDSIQYDYLIVACGVELQYDKIEGMDVNLIGQGKGVGSVYASIDAADKTNQEIERFLAKRQGTGVFTLAPTAIKCAGAPLKMTFTTLSRMEDAGIRDAFDMHFFTPTNRVFSVDYYNDFVKARWEEQGLTRHDFHTLVALDADRREATFRLQDGEEVKQDYDFIHVVPHMAAPKAVRESELIFKDGPFAGNWMEVDRETLQHPVYKNVFGIGDVMGMPFNKTAASVKKQATVLEPNLIAQIQGKPLPEKHNGYTSCPMITAVGKAMLVEFGWNAELLPSFSFIDPKEESWAVWVMKDKMLQPAYYAMLEGKI</sequence>
<dbReference type="InterPro" id="IPR036188">
    <property type="entry name" value="FAD/NAD-bd_sf"/>
</dbReference>
<evidence type="ECO:0000313" key="3">
    <source>
        <dbReference type="EMBL" id="KAA0876566.1"/>
    </source>
</evidence>
<dbReference type="Pfam" id="PF07992">
    <property type="entry name" value="Pyr_redox_2"/>
    <property type="match status" value="1"/>
</dbReference>
<dbReference type="Proteomes" id="UP000325302">
    <property type="component" value="Unassembled WGS sequence"/>
</dbReference>